<dbReference type="Pfam" id="PF01184">
    <property type="entry name" value="Gpr1_Fun34_YaaH"/>
    <property type="match status" value="1"/>
</dbReference>
<feature type="transmembrane region" description="Helical" evidence="6">
    <location>
        <begin position="85"/>
        <end position="102"/>
    </location>
</feature>
<protein>
    <recommendedName>
        <fullName evidence="9">GPR1/FUN34/yaaH family-domain-containing protein</fullName>
    </recommendedName>
</protein>
<dbReference type="PANTHER" id="PTHR31123:SF4">
    <property type="entry name" value="PROTEIN ALCS"/>
    <property type="match status" value="1"/>
</dbReference>
<dbReference type="RefSeq" id="XP_025373934.1">
    <property type="nucleotide sequence ID" value="XM_025524283.1"/>
</dbReference>
<sequence>MSSAKQTLSLEEEDKAPLGRERSITLSQAQFEELYLQPFKLSKMQERNAMTFGNPTLLGLLSFCCTFTPTCCSLMSFGGSTPSTMTAYIGLFYLFGGAIGWLTAIGEFILGNSFSMVTFAGFGSFWMIFGTLNDPTFGIAAALGGPTSPAFLDSVGIFICVFGFFCVCGTLAAIRTNLVFLIVFTTVTIAAELIGVGYLELTRNPAVGANLLKAGGAVGFVTCCFGWYFFAFLLFSSVDLPIALPVGDLSQRIPGHSKLSQA</sequence>
<keyword evidence="8" id="KW-1185">Reference proteome</keyword>
<name>A0A316YAS7_9BASI</name>
<keyword evidence="3 6" id="KW-0812">Transmembrane</keyword>
<dbReference type="PANTHER" id="PTHR31123">
    <property type="entry name" value="ACCUMULATION OF DYADS PROTEIN 2-RELATED"/>
    <property type="match status" value="1"/>
</dbReference>
<feature type="transmembrane region" description="Helical" evidence="6">
    <location>
        <begin position="149"/>
        <end position="171"/>
    </location>
</feature>
<dbReference type="InterPro" id="IPR000791">
    <property type="entry name" value="Gpr1/Fun34/SatP-like"/>
</dbReference>
<dbReference type="InParanoid" id="A0A316YAS7"/>
<dbReference type="GO" id="GO:0015123">
    <property type="term" value="F:acetate transmembrane transporter activity"/>
    <property type="evidence" value="ECO:0007669"/>
    <property type="project" value="TreeGrafter"/>
</dbReference>
<organism evidence="7 8">
    <name type="scientific">Acaromyces ingoldii</name>
    <dbReference type="NCBI Taxonomy" id="215250"/>
    <lineage>
        <taxon>Eukaryota</taxon>
        <taxon>Fungi</taxon>
        <taxon>Dikarya</taxon>
        <taxon>Basidiomycota</taxon>
        <taxon>Ustilaginomycotina</taxon>
        <taxon>Exobasidiomycetes</taxon>
        <taxon>Exobasidiales</taxon>
        <taxon>Cryptobasidiaceae</taxon>
        <taxon>Acaromyces</taxon>
    </lineage>
</organism>
<comment type="similarity">
    <text evidence="2">Belongs to the acetate uptake transporter (AceTr) (TC 2.A.96) family.</text>
</comment>
<proteinExistence type="inferred from homology"/>
<feature type="transmembrane region" description="Helical" evidence="6">
    <location>
        <begin position="109"/>
        <end position="129"/>
    </location>
</feature>
<keyword evidence="4 6" id="KW-1133">Transmembrane helix</keyword>
<evidence type="ECO:0000256" key="5">
    <source>
        <dbReference type="ARBA" id="ARBA00023136"/>
    </source>
</evidence>
<feature type="transmembrane region" description="Helical" evidence="6">
    <location>
        <begin position="211"/>
        <end position="235"/>
    </location>
</feature>
<evidence type="ECO:0000256" key="1">
    <source>
        <dbReference type="ARBA" id="ARBA00004141"/>
    </source>
</evidence>
<dbReference type="InterPro" id="IPR051633">
    <property type="entry name" value="AceTr"/>
</dbReference>
<comment type="subcellular location">
    <subcellularLocation>
        <location evidence="1">Membrane</location>
        <topology evidence="1">Multi-pass membrane protein</topology>
    </subcellularLocation>
</comment>
<reference evidence="7 8" key="1">
    <citation type="journal article" date="2018" name="Mol. Biol. Evol.">
        <title>Broad Genomic Sampling Reveals a Smut Pathogenic Ancestry of the Fungal Clade Ustilaginomycotina.</title>
        <authorList>
            <person name="Kijpornyongpan T."/>
            <person name="Mondo S.J."/>
            <person name="Barry K."/>
            <person name="Sandor L."/>
            <person name="Lee J."/>
            <person name="Lipzen A."/>
            <person name="Pangilinan J."/>
            <person name="LaButti K."/>
            <person name="Hainaut M."/>
            <person name="Henrissat B."/>
            <person name="Grigoriev I.V."/>
            <person name="Spatafora J.W."/>
            <person name="Aime M.C."/>
        </authorList>
    </citation>
    <scope>NUCLEOTIDE SEQUENCE [LARGE SCALE GENOMIC DNA]</scope>
    <source>
        <strain evidence="7 8">MCA 4198</strain>
    </source>
</reference>
<dbReference type="GeneID" id="37046199"/>
<evidence type="ECO:0000256" key="4">
    <source>
        <dbReference type="ARBA" id="ARBA00022989"/>
    </source>
</evidence>
<dbReference type="GO" id="GO:0005886">
    <property type="term" value="C:plasma membrane"/>
    <property type="evidence" value="ECO:0007669"/>
    <property type="project" value="TreeGrafter"/>
</dbReference>
<keyword evidence="5 6" id="KW-0472">Membrane</keyword>
<evidence type="ECO:0000313" key="8">
    <source>
        <dbReference type="Proteomes" id="UP000245768"/>
    </source>
</evidence>
<accession>A0A316YAS7</accession>
<feature type="transmembrane region" description="Helical" evidence="6">
    <location>
        <begin position="178"/>
        <end position="199"/>
    </location>
</feature>
<feature type="transmembrane region" description="Helical" evidence="6">
    <location>
        <begin position="57"/>
        <end position="79"/>
    </location>
</feature>
<dbReference type="STRING" id="215250.A0A316YAS7"/>
<gene>
    <name evidence="7" type="ORF">FA10DRAFT_289343</name>
</gene>
<dbReference type="OrthoDB" id="3648309at2759"/>
<evidence type="ECO:0000313" key="7">
    <source>
        <dbReference type="EMBL" id="PWN86736.1"/>
    </source>
</evidence>
<dbReference type="EMBL" id="KZ819642">
    <property type="protein sequence ID" value="PWN86736.1"/>
    <property type="molecule type" value="Genomic_DNA"/>
</dbReference>
<evidence type="ECO:0000256" key="3">
    <source>
        <dbReference type="ARBA" id="ARBA00022692"/>
    </source>
</evidence>
<evidence type="ECO:0008006" key="9">
    <source>
        <dbReference type="Google" id="ProtNLM"/>
    </source>
</evidence>
<dbReference type="AlphaFoldDB" id="A0A316YAS7"/>
<evidence type="ECO:0000256" key="2">
    <source>
        <dbReference type="ARBA" id="ARBA00005587"/>
    </source>
</evidence>
<dbReference type="Proteomes" id="UP000245768">
    <property type="component" value="Unassembled WGS sequence"/>
</dbReference>
<evidence type="ECO:0000256" key="6">
    <source>
        <dbReference type="SAM" id="Phobius"/>
    </source>
</evidence>